<evidence type="ECO:0000256" key="3">
    <source>
        <dbReference type="ARBA" id="ARBA00023141"/>
    </source>
</evidence>
<dbReference type="Proteomes" id="UP001180487">
    <property type="component" value="Unassembled WGS sequence"/>
</dbReference>
<dbReference type="GO" id="GO:0004764">
    <property type="term" value="F:shikimate 3-dehydrogenase (NADP+) activity"/>
    <property type="evidence" value="ECO:0007669"/>
    <property type="project" value="UniProtKB-EC"/>
</dbReference>
<dbReference type="Gene3D" id="3.40.50.720">
    <property type="entry name" value="NAD(P)-binding Rossmann-like Domain"/>
    <property type="match status" value="1"/>
</dbReference>
<dbReference type="EMBL" id="JAVDXT010000002">
    <property type="protein sequence ID" value="MDR7378052.1"/>
    <property type="molecule type" value="Genomic_DNA"/>
</dbReference>
<evidence type="ECO:0000313" key="5">
    <source>
        <dbReference type="EMBL" id="MDR7378052.1"/>
    </source>
</evidence>
<feature type="domain" description="Shikimate dehydrogenase substrate binding N-terminal" evidence="4">
    <location>
        <begin position="22"/>
        <end position="105"/>
    </location>
</feature>
<dbReference type="Pfam" id="PF08501">
    <property type="entry name" value="Shikimate_dh_N"/>
    <property type="match status" value="1"/>
</dbReference>
<proteinExistence type="predicted"/>
<evidence type="ECO:0000256" key="2">
    <source>
        <dbReference type="ARBA" id="ARBA00023002"/>
    </source>
</evidence>
<evidence type="ECO:0000313" key="6">
    <source>
        <dbReference type="Proteomes" id="UP001180487"/>
    </source>
</evidence>
<dbReference type="SUPFAM" id="SSF51735">
    <property type="entry name" value="NAD(P)-binding Rossmann-fold domains"/>
    <property type="match status" value="1"/>
</dbReference>
<evidence type="ECO:0000256" key="1">
    <source>
        <dbReference type="ARBA" id="ARBA00004871"/>
    </source>
</evidence>
<dbReference type="PANTHER" id="PTHR21089:SF1">
    <property type="entry name" value="BIFUNCTIONAL 3-DEHYDROQUINATE DEHYDRATASE_SHIKIMATE DEHYDROGENASE, CHLOROPLASTIC"/>
    <property type="match status" value="1"/>
</dbReference>
<keyword evidence="6" id="KW-1185">Reference proteome</keyword>
<reference evidence="5 6" key="1">
    <citation type="submission" date="2023-07" db="EMBL/GenBank/DDBJ databases">
        <title>Sorghum-associated microbial communities from plants grown in Nebraska, USA.</title>
        <authorList>
            <person name="Schachtman D."/>
        </authorList>
    </citation>
    <scope>NUCLEOTIDE SEQUENCE [LARGE SCALE GENOMIC DNA]</scope>
    <source>
        <strain evidence="5 6">BE313</strain>
    </source>
</reference>
<dbReference type="PANTHER" id="PTHR21089">
    <property type="entry name" value="SHIKIMATE DEHYDROGENASE"/>
    <property type="match status" value="1"/>
</dbReference>
<name>A0ABU2C9M8_9BURK</name>
<accession>A0ABU2C9M8</accession>
<dbReference type="InterPro" id="IPR013708">
    <property type="entry name" value="Shikimate_DH-bd_N"/>
</dbReference>
<organism evidence="5 6">
    <name type="scientific">Rhodoferax ferrireducens</name>
    <dbReference type="NCBI Taxonomy" id="192843"/>
    <lineage>
        <taxon>Bacteria</taxon>
        <taxon>Pseudomonadati</taxon>
        <taxon>Pseudomonadota</taxon>
        <taxon>Betaproteobacteria</taxon>
        <taxon>Burkholderiales</taxon>
        <taxon>Comamonadaceae</taxon>
        <taxon>Rhodoferax</taxon>
    </lineage>
</organism>
<dbReference type="EC" id="1.1.1.25" evidence="5"/>
<dbReference type="InterPro" id="IPR046346">
    <property type="entry name" value="Aminoacid_DH-like_N_sf"/>
</dbReference>
<protein>
    <submittedName>
        <fullName evidence="5">Shikimate dehydrogenase</fullName>
        <ecNumber evidence="5">1.1.1.25</ecNumber>
    </submittedName>
</protein>
<dbReference type="InterPro" id="IPR036291">
    <property type="entry name" value="NAD(P)-bd_dom_sf"/>
</dbReference>
<keyword evidence="3" id="KW-0057">Aromatic amino acid biosynthesis</keyword>
<gene>
    <name evidence="5" type="ORF">J2X19_002731</name>
</gene>
<dbReference type="RefSeq" id="WP_310373885.1">
    <property type="nucleotide sequence ID" value="NZ_JAVDXT010000002.1"/>
</dbReference>
<comment type="caution">
    <text evidence="5">The sequence shown here is derived from an EMBL/GenBank/DDBJ whole genome shotgun (WGS) entry which is preliminary data.</text>
</comment>
<dbReference type="Gene3D" id="3.40.50.10860">
    <property type="entry name" value="Leucine Dehydrogenase, chain A, domain 1"/>
    <property type="match status" value="1"/>
</dbReference>
<dbReference type="SUPFAM" id="SSF53223">
    <property type="entry name" value="Aminoacid dehydrogenase-like, N-terminal domain"/>
    <property type="match status" value="1"/>
</dbReference>
<evidence type="ECO:0000259" key="4">
    <source>
        <dbReference type="Pfam" id="PF08501"/>
    </source>
</evidence>
<sequence length="307" mass="32370">MPITAATAPVHAIDGQTAVYLIIGDPVEQVQAPTSFNRIFALLGINAVLVPVHVAPADLQAFVSTMFRASNIQGLWVTIPHKAPLLDWLDSSTDLARMAGAVNAVRRTAGGQLEGGLFDGEGFVASLGYFQIAYAGKRVLILGAGGAAAAIGASLALAGAQAPAEIAFYDPTPGRAEQAAARIRQASPVAAQAVGSNDPAGFDLVVNATPLGLQASDPLPCDVARMEPHAALVDILMKNQPTPVVRAARARGLVAEPGFEMMIQQTHCYLDFFGFHGAAQRLREDADFLRELIYPAELQAEIRRQMP</sequence>
<keyword evidence="3" id="KW-0028">Amino-acid biosynthesis</keyword>
<dbReference type="InterPro" id="IPR022893">
    <property type="entry name" value="Shikimate_DH_fam"/>
</dbReference>
<comment type="pathway">
    <text evidence="1">Metabolic intermediate biosynthesis; chorismate biosynthesis; chorismate from D-erythrose 4-phosphate and phosphoenolpyruvate: step 4/7.</text>
</comment>
<keyword evidence="2 5" id="KW-0560">Oxidoreductase</keyword>